<keyword evidence="3" id="KW-1185">Reference proteome</keyword>
<gene>
    <name evidence="2" type="ORF">PIB30_092923</name>
</gene>
<evidence type="ECO:0000313" key="3">
    <source>
        <dbReference type="Proteomes" id="UP001341840"/>
    </source>
</evidence>
<organism evidence="2 3">
    <name type="scientific">Stylosanthes scabra</name>
    <dbReference type="NCBI Taxonomy" id="79078"/>
    <lineage>
        <taxon>Eukaryota</taxon>
        <taxon>Viridiplantae</taxon>
        <taxon>Streptophyta</taxon>
        <taxon>Embryophyta</taxon>
        <taxon>Tracheophyta</taxon>
        <taxon>Spermatophyta</taxon>
        <taxon>Magnoliopsida</taxon>
        <taxon>eudicotyledons</taxon>
        <taxon>Gunneridae</taxon>
        <taxon>Pentapetalae</taxon>
        <taxon>rosids</taxon>
        <taxon>fabids</taxon>
        <taxon>Fabales</taxon>
        <taxon>Fabaceae</taxon>
        <taxon>Papilionoideae</taxon>
        <taxon>50 kb inversion clade</taxon>
        <taxon>dalbergioids sensu lato</taxon>
        <taxon>Dalbergieae</taxon>
        <taxon>Pterocarpus clade</taxon>
        <taxon>Stylosanthes</taxon>
    </lineage>
</organism>
<evidence type="ECO:0000256" key="1">
    <source>
        <dbReference type="SAM" id="MobiDB-lite"/>
    </source>
</evidence>
<name>A0ABU6SWJ0_9FABA</name>
<dbReference type="Proteomes" id="UP001341840">
    <property type="component" value="Unassembled WGS sequence"/>
</dbReference>
<sequence>IHQQNESVSGSGLGRSSIQNDEHPALSHANISLEIGSFIEQNTFVFIVYDLNN</sequence>
<feature type="non-terminal residue" evidence="2">
    <location>
        <position position="53"/>
    </location>
</feature>
<comment type="caution">
    <text evidence="2">The sequence shown here is derived from an EMBL/GenBank/DDBJ whole genome shotgun (WGS) entry which is preliminary data.</text>
</comment>
<protein>
    <submittedName>
        <fullName evidence="2">Uncharacterized protein</fullName>
    </submittedName>
</protein>
<feature type="region of interest" description="Disordered" evidence="1">
    <location>
        <begin position="1"/>
        <end position="20"/>
    </location>
</feature>
<feature type="non-terminal residue" evidence="2">
    <location>
        <position position="1"/>
    </location>
</feature>
<dbReference type="EMBL" id="JASCZI010062364">
    <property type="protein sequence ID" value="MED6140411.1"/>
    <property type="molecule type" value="Genomic_DNA"/>
</dbReference>
<evidence type="ECO:0000313" key="2">
    <source>
        <dbReference type="EMBL" id="MED6140411.1"/>
    </source>
</evidence>
<accession>A0ABU6SWJ0</accession>
<proteinExistence type="predicted"/>
<reference evidence="2 3" key="1">
    <citation type="journal article" date="2023" name="Plants (Basel)">
        <title>Bridging the Gap: Combining Genomics and Transcriptomics Approaches to Understand Stylosanthes scabra, an Orphan Legume from the Brazilian Caatinga.</title>
        <authorList>
            <person name="Ferreira-Neto J.R.C."/>
            <person name="da Silva M.D."/>
            <person name="Binneck E."/>
            <person name="de Melo N.F."/>
            <person name="da Silva R.H."/>
            <person name="de Melo A.L.T.M."/>
            <person name="Pandolfi V."/>
            <person name="Bustamante F.O."/>
            <person name="Brasileiro-Vidal A.C."/>
            <person name="Benko-Iseppon A.M."/>
        </authorList>
    </citation>
    <scope>NUCLEOTIDE SEQUENCE [LARGE SCALE GENOMIC DNA]</scope>
    <source>
        <tissue evidence="2">Leaves</tissue>
    </source>
</reference>
<feature type="compositionally biased region" description="Polar residues" evidence="1">
    <location>
        <begin position="1"/>
        <end position="19"/>
    </location>
</feature>